<dbReference type="SFLD" id="SFLDG01180">
    <property type="entry name" value="SUF1"/>
    <property type="match status" value="1"/>
</dbReference>
<evidence type="ECO:0000313" key="4">
    <source>
        <dbReference type="Proteomes" id="UP000228945"/>
    </source>
</evidence>
<dbReference type="CDD" id="cd03080">
    <property type="entry name" value="GST_N_Metaxin_like"/>
    <property type="match status" value="1"/>
</dbReference>
<evidence type="ECO:0000259" key="2">
    <source>
        <dbReference type="Pfam" id="PF17172"/>
    </source>
</evidence>
<dbReference type="RefSeq" id="WP_099620180.1">
    <property type="nucleotide sequence ID" value="NZ_CP024201.1"/>
</dbReference>
<feature type="domain" description="Thioredoxin-like fold" evidence="2">
    <location>
        <begin position="18"/>
        <end position="114"/>
    </location>
</feature>
<dbReference type="CDD" id="cd03193">
    <property type="entry name" value="GST_C_Metaxin"/>
    <property type="match status" value="1"/>
</dbReference>
<dbReference type="PANTHER" id="PTHR12289">
    <property type="entry name" value="METAXIN RELATED"/>
    <property type="match status" value="1"/>
</dbReference>
<name>A0A2D2ASG4_9CAUL</name>
<dbReference type="InterPro" id="IPR036249">
    <property type="entry name" value="Thioredoxin-like_sf"/>
</dbReference>
<evidence type="ECO:0000259" key="1">
    <source>
        <dbReference type="Pfam" id="PF17171"/>
    </source>
</evidence>
<sequence>MIVLYSAGEGFGLPEVSPYVTKTEVQLRMAGLPYLKEPGMPHLSPKGQLPWIDDHGTLVADSTFIRAHLEKTYGFDLDHGLTPAERGQAWAIERMVENHLGWTGAWARFFIPENFDKGPAHWFDWAPESQRDSLCHDLLEQVQANLKAVGVGRHSNAEIIELGVTSLQALSSMLGDKPYLFGMRPVGVDAIVFATLAQFVNPFFDSELRRRAEGFGNLVSYVDRMMARYYPDFAWKPELKRAA</sequence>
<proteinExistence type="predicted"/>
<dbReference type="Pfam" id="PF17171">
    <property type="entry name" value="GST_C_6"/>
    <property type="match status" value="1"/>
</dbReference>
<dbReference type="SFLD" id="SFLDG01200">
    <property type="entry name" value="SUF1.1"/>
    <property type="match status" value="1"/>
</dbReference>
<dbReference type="AlphaFoldDB" id="A0A2D2ASG4"/>
<evidence type="ECO:0000313" key="3">
    <source>
        <dbReference type="EMBL" id="ATQ40923.1"/>
    </source>
</evidence>
<dbReference type="Proteomes" id="UP000228945">
    <property type="component" value="Chromosome"/>
</dbReference>
<dbReference type="InterPro" id="IPR033468">
    <property type="entry name" value="Metaxin_GST"/>
</dbReference>
<dbReference type="PANTHER" id="PTHR12289:SF41">
    <property type="entry name" value="FAILED AXON CONNECTIONS-RELATED"/>
    <property type="match status" value="1"/>
</dbReference>
<gene>
    <name evidence="3" type="ORF">CSW64_00125</name>
</gene>
<dbReference type="Pfam" id="PF17172">
    <property type="entry name" value="GST_N_4"/>
    <property type="match status" value="1"/>
</dbReference>
<organism evidence="3 4">
    <name type="scientific">Caulobacter mirabilis</name>
    <dbReference type="NCBI Taxonomy" id="69666"/>
    <lineage>
        <taxon>Bacteria</taxon>
        <taxon>Pseudomonadati</taxon>
        <taxon>Pseudomonadota</taxon>
        <taxon>Alphaproteobacteria</taxon>
        <taxon>Caulobacterales</taxon>
        <taxon>Caulobacteraceae</taxon>
        <taxon>Caulobacter</taxon>
    </lineage>
</organism>
<keyword evidence="4" id="KW-1185">Reference proteome</keyword>
<dbReference type="InterPro" id="IPR036282">
    <property type="entry name" value="Glutathione-S-Trfase_C_sf"/>
</dbReference>
<dbReference type="Gene3D" id="1.20.1050.10">
    <property type="match status" value="2"/>
</dbReference>
<dbReference type="InterPro" id="IPR026928">
    <property type="entry name" value="FAX/IsoI-like"/>
</dbReference>
<dbReference type="SUPFAM" id="SSF52833">
    <property type="entry name" value="Thioredoxin-like"/>
    <property type="match status" value="1"/>
</dbReference>
<accession>A0A2D2ASG4</accession>
<dbReference type="SFLD" id="SFLDS00019">
    <property type="entry name" value="Glutathione_Transferase_(cytos"/>
    <property type="match status" value="1"/>
</dbReference>
<dbReference type="KEGG" id="cmb:CSW64_00125"/>
<feature type="domain" description="Metaxin glutathione S-transferase" evidence="1">
    <location>
        <begin position="166"/>
        <end position="225"/>
    </location>
</feature>
<dbReference type="OrthoDB" id="7664269at2"/>
<dbReference type="Gene3D" id="3.40.30.10">
    <property type="entry name" value="Glutaredoxin"/>
    <property type="match status" value="1"/>
</dbReference>
<dbReference type="EMBL" id="CP024201">
    <property type="protein sequence ID" value="ATQ40923.1"/>
    <property type="molecule type" value="Genomic_DNA"/>
</dbReference>
<dbReference type="InterPro" id="IPR050931">
    <property type="entry name" value="Mito_Protein_Transport_Metaxin"/>
</dbReference>
<dbReference type="InterPro" id="IPR012336">
    <property type="entry name" value="Thioredoxin-like_fold"/>
</dbReference>
<dbReference type="GO" id="GO:0016740">
    <property type="term" value="F:transferase activity"/>
    <property type="evidence" value="ECO:0007669"/>
    <property type="project" value="UniProtKB-KW"/>
</dbReference>
<dbReference type="InterPro" id="IPR040079">
    <property type="entry name" value="Glutathione_S-Trfase"/>
</dbReference>
<dbReference type="SUPFAM" id="SSF47616">
    <property type="entry name" value="GST C-terminal domain-like"/>
    <property type="match status" value="1"/>
</dbReference>
<reference evidence="3 4" key="1">
    <citation type="submission" date="2017-10" db="EMBL/GenBank/DDBJ databases">
        <title>Genome sequence of Caulobacter mirabilis FWC38.</title>
        <authorList>
            <person name="Fiebig A."/>
            <person name="Crosson S."/>
        </authorList>
    </citation>
    <scope>NUCLEOTIDE SEQUENCE [LARGE SCALE GENOMIC DNA]</scope>
    <source>
        <strain evidence="3 4">FWC 38</strain>
    </source>
</reference>
<protein>
    <submittedName>
        <fullName evidence="3">Glutathione S-transferase</fullName>
    </submittedName>
</protein>
<keyword evidence="3" id="KW-0808">Transferase</keyword>